<gene>
    <name evidence="2" type="ORF">H4N64_11070</name>
</gene>
<feature type="region of interest" description="Disordered" evidence="1">
    <location>
        <begin position="240"/>
        <end position="268"/>
    </location>
</feature>
<dbReference type="AlphaFoldDB" id="A0A7X1J5P0"/>
<evidence type="ECO:0000313" key="2">
    <source>
        <dbReference type="EMBL" id="MBC2902142.1"/>
    </source>
</evidence>
<dbReference type="EMBL" id="JACMSF010000009">
    <property type="protein sequence ID" value="MBC2902142.1"/>
    <property type="molecule type" value="Genomic_DNA"/>
</dbReference>
<dbReference type="Proteomes" id="UP000584670">
    <property type="component" value="Unassembled WGS sequence"/>
</dbReference>
<evidence type="ECO:0000256" key="1">
    <source>
        <dbReference type="SAM" id="MobiDB-lite"/>
    </source>
</evidence>
<reference evidence="2 3" key="1">
    <citation type="submission" date="2020-08" db="EMBL/GenBank/DDBJ databases">
        <title>Streptomyces sp. PSKA01 genome sequencing and assembly.</title>
        <authorList>
            <person name="Mandal S."/>
            <person name="Maiti P.K."/>
            <person name="Das P."/>
        </authorList>
    </citation>
    <scope>NUCLEOTIDE SEQUENCE [LARGE SCALE GENOMIC DNA]</scope>
    <source>
        <strain evidence="2 3">PSKA01</strain>
    </source>
</reference>
<organism evidence="2 3">
    <name type="scientific">Streptomyces cupreus</name>
    <dbReference type="NCBI Taxonomy" id="2759956"/>
    <lineage>
        <taxon>Bacteria</taxon>
        <taxon>Bacillati</taxon>
        <taxon>Actinomycetota</taxon>
        <taxon>Actinomycetes</taxon>
        <taxon>Kitasatosporales</taxon>
        <taxon>Streptomycetaceae</taxon>
        <taxon>Streptomyces</taxon>
    </lineage>
</organism>
<evidence type="ECO:0000313" key="3">
    <source>
        <dbReference type="Proteomes" id="UP000584670"/>
    </source>
</evidence>
<accession>A0A7X1J5P0</accession>
<sequence length="268" mass="29670">MAHEYEPPSPDYRLDGFQAATTQIEDDFSSVTLSDDLFVPFSEHHSADGRDSYLLLYDRSAIWDIPGTAEYVTLHITRDIEQRTFDFASEHHPVVPLAQHWLIGRGCPREAADGSPHHGPRPADAVTARLEDLLRTNPGNRYEVLDHYTDNPCSFDVGVEVRTLVYDRHPDSADAPYRLFLEEPTKDMHTYTVREGVFASAEEADTWIVERDSPLPLAPASPGAFGRRAAAARARSTIGGNGLAVAPAPVSPPRSAEPAPTRSRRSTR</sequence>
<comment type="caution">
    <text evidence="2">The sequence shown here is derived from an EMBL/GenBank/DDBJ whole genome shotgun (WGS) entry which is preliminary data.</text>
</comment>
<feature type="compositionally biased region" description="Low complexity" evidence="1">
    <location>
        <begin position="244"/>
        <end position="260"/>
    </location>
</feature>
<name>A0A7X1J5P0_9ACTN</name>
<protein>
    <submittedName>
        <fullName evidence="2">Uncharacterized protein</fullName>
    </submittedName>
</protein>
<proteinExistence type="predicted"/>
<dbReference type="RefSeq" id="WP_186282054.1">
    <property type="nucleotide sequence ID" value="NZ_JACMSF010000009.1"/>
</dbReference>
<keyword evidence="3" id="KW-1185">Reference proteome</keyword>